<dbReference type="Gene3D" id="3.90.550.10">
    <property type="entry name" value="Spore Coat Polysaccharide Biosynthesis Protein SpsA, Chain A"/>
    <property type="match status" value="1"/>
</dbReference>
<reference evidence="2 3" key="1">
    <citation type="submission" date="2017-08" db="EMBL/GenBank/DDBJ databases">
        <title>Comparative genomics of non-oral Prevotella species.</title>
        <authorList>
            <person name="Accetto T."/>
            <person name="Nograsek B."/>
            <person name="Avgustin G."/>
        </authorList>
    </citation>
    <scope>NUCLEOTIDE SEQUENCE [LARGE SCALE GENOMIC DNA]</scope>
    <source>
        <strain evidence="2 3">TC1-1</strain>
    </source>
</reference>
<dbReference type="PANTHER" id="PTHR43685">
    <property type="entry name" value="GLYCOSYLTRANSFERASE"/>
    <property type="match status" value="1"/>
</dbReference>
<dbReference type="InterPro" id="IPR029044">
    <property type="entry name" value="Nucleotide-diphossugar_trans"/>
</dbReference>
<dbReference type="Pfam" id="PF00535">
    <property type="entry name" value="Glycos_transf_2"/>
    <property type="match status" value="1"/>
</dbReference>
<name>A0ABX4EHZ7_SEGBR</name>
<dbReference type="SUPFAM" id="SSF53448">
    <property type="entry name" value="Nucleotide-diphospho-sugar transferases"/>
    <property type="match status" value="1"/>
</dbReference>
<accession>A0ABX4EHZ7</accession>
<sequence>MKFSFIMPVWKGKYLREAIQSILNQTYHDFELVIVDDCSPEPIQSIVESMSTKNIHCRYYRNSENIGGHDLIAQWNHCLEYAQGEYIILATDDDFYEPLFLSTFNQLTYKYPQVDLFRSRLLQVNADNQILNIDSCYKEYLSQEEFTYHMLHDMKGGIPQYIFKRKTLQAHGGFVNFPKAWASDDATAIMMAEHGCVNSQEHLVRFRWSDINISSNTSDLTEKVKARILYNQWLKDNIPPINPKSEWTDFYQKNIRSYLDLYNKITLVSTIKTGSLQQKIKCYHVLYQKGINTYELLSIIYHTLI</sequence>
<dbReference type="Proteomes" id="UP000216189">
    <property type="component" value="Unassembled WGS sequence"/>
</dbReference>
<evidence type="ECO:0000259" key="1">
    <source>
        <dbReference type="Pfam" id="PF00535"/>
    </source>
</evidence>
<keyword evidence="3" id="KW-1185">Reference proteome</keyword>
<dbReference type="RefSeq" id="WP_094448893.1">
    <property type="nucleotide sequence ID" value="NZ_CAMUXW010000018.1"/>
</dbReference>
<evidence type="ECO:0000313" key="2">
    <source>
        <dbReference type="EMBL" id="OYP53848.1"/>
    </source>
</evidence>
<dbReference type="EMBL" id="NPJF01000052">
    <property type="protein sequence ID" value="OYP53848.1"/>
    <property type="molecule type" value="Genomic_DNA"/>
</dbReference>
<keyword evidence="2" id="KW-0808">Transferase</keyword>
<comment type="caution">
    <text evidence="2">The sequence shown here is derived from an EMBL/GenBank/DDBJ whole genome shotgun (WGS) entry which is preliminary data.</text>
</comment>
<dbReference type="InterPro" id="IPR050834">
    <property type="entry name" value="Glycosyltransf_2"/>
</dbReference>
<feature type="domain" description="Glycosyltransferase 2-like" evidence="1">
    <location>
        <begin position="4"/>
        <end position="102"/>
    </location>
</feature>
<protein>
    <submittedName>
        <fullName evidence="2">Group 2 glycosyl transferase</fullName>
    </submittedName>
</protein>
<organism evidence="2 3">
    <name type="scientific">Segatella bryantii</name>
    <name type="common">Prevotella bryantii</name>
    <dbReference type="NCBI Taxonomy" id="77095"/>
    <lineage>
        <taxon>Bacteria</taxon>
        <taxon>Pseudomonadati</taxon>
        <taxon>Bacteroidota</taxon>
        <taxon>Bacteroidia</taxon>
        <taxon>Bacteroidales</taxon>
        <taxon>Prevotellaceae</taxon>
        <taxon>Segatella</taxon>
    </lineage>
</organism>
<dbReference type="InterPro" id="IPR001173">
    <property type="entry name" value="Glyco_trans_2-like"/>
</dbReference>
<evidence type="ECO:0000313" key="3">
    <source>
        <dbReference type="Proteomes" id="UP000216189"/>
    </source>
</evidence>
<dbReference type="PANTHER" id="PTHR43685:SF2">
    <property type="entry name" value="GLYCOSYLTRANSFERASE 2-LIKE DOMAIN-CONTAINING PROTEIN"/>
    <property type="match status" value="1"/>
</dbReference>
<dbReference type="GO" id="GO:0016740">
    <property type="term" value="F:transferase activity"/>
    <property type="evidence" value="ECO:0007669"/>
    <property type="project" value="UniProtKB-KW"/>
</dbReference>
<dbReference type="CDD" id="cd00761">
    <property type="entry name" value="Glyco_tranf_GTA_type"/>
    <property type="match status" value="1"/>
</dbReference>
<gene>
    <name evidence="2" type="ORF">CIK91_11080</name>
</gene>
<proteinExistence type="predicted"/>